<dbReference type="EMBL" id="NTFS01000002">
    <property type="protein sequence ID" value="PAX60728.1"/>
    <property type="molecule type" value="Genomic_DNA"/>
</dbReference>
<dbReference type="SMART" id="SM00563">
    <property type="entry name" value="PlsC"/>
    <property type="match status" value="1"/>
</dbReference>
<keyword evidence="2" id="KW-0012">Acyltransferase</keyword>
<sequence>MPEKIRHAQPPLKFIPPHFNPVFLRLAQWCLPILLRFRLRPWLPAGIARVETKNVETLGKMYQQFQSGKIRFLIAFRHPEVDDPLSVFYLLSRAVPKTGIDLKKPIHSYFVYDRGMTIWAGDWVGWLFSRLGGFPIRRGKRIDRRGLQTAREMLLNGKMPVAIAPEGATNGHSGTVSPLEPGVAQLAFWCVEDLHKANRGEEVFIIPITIQYSYLKPPWQKIDWLLGKLEADSGLPVKSNVIKDLNLEENVEIYYSRLLCIAENLLSQMEEFYQRFYHQKLAEISVDVSASPSQIILARLHRLQDIGLQVAEQYFGVESQGTFIDRCRRLEEAGWSYIYREDLDLDSLPPLKRGLADWVASEADLRMQHMRLVESFVAVTANYITDKPVVERLAETALLIFDVTARLQNNTLPGRPRLGLRQSTVTVGEPISVTKRWCEYEKDKKSARQAVNNLTEDLHGTLQKMIS</sequence>
<dbReference type="OrthoDB" id="524611at2"/>
<keyword evidence="3" id="KW-1185">Reference proteome</keyword>
<proteinExistence type="predicted"/>
<keyword evidence="2" id="KW-0808">Transferase</keyword>
<name>A0A2A2TRE5_9CYAN</name>
<organism evidence="2 3">
    <name type="scientific">Brunnivagina elsteri CCALA 953</name>
    <dbReference type="NCBI Taxonomy" id="987040"/>
    <lineage>
        <taxon>Bacteria</taxon>
        <taxon>Bacillati</taxon>
        <taxon>Cyanobacteriota</taxon>
        <taxon>Cyanophyceae</taxon>
        <taxon>Nostocales</taxon>
        <taxon>Calotrichaceae</taxon>
        <taxon>Brunnivagina</taxon>
    </lineage>
</organism>
<dbReference type="InterPro" id="IPR002123">
    <property type="entry name" value="Plipid/glycerol_acylTrfase"/>
</dbReference>
<dbReference type="RefSeq" id="WP_095719808.1">
    <property type="nucleotide sequence ID" value="NZ_NTFS01000002.1"/>
</dbReference>
<dbReference type="AlphaFoldDB" id="A0A2A2TRE5"/>
<evidence type="ECO:0000259" key="1">
    <source>
        <dbReference type="SMART" id="SM00563"/>
    </source>
</evidence>
<comment type="caution">
    <text evidence="2">The sequence shown here is derived from an EMBL/GenBank/DDBJ whole genome shotgun (WGS) entry which is preliminary data.</text>
</comment>
<gene>
    <name evidence="2" type="ORF">CK510_00515</name>
</gene>
<feature type="domain" description="Phospholipid/glycerol acyltransferase" evidence="1">
    <location>
        <begin position="72"/>
        <end position="213"/>
    </location>
</feature>
<evidence type="ECO:0000313" key="2">
    <source>
        <dbReference type="EMBL" id="PAX60728.1"/>
    </source>
</evidence>
<dbReference type="Pfam" id="PF01553">
    <property type="entry name" value="Acyltransferase"/>
    <property type="match status" value="1"/>
</dbReference>
<dbReference type="Proteomes" id="UP000218238">
    <property type="component" value="Unassembled WGS sequence"/>
</dbReference>
<reference evidence="2 3" key="1">
    <citation type="submission" date="2017-08" db="EMBL/GenBank/DDBJ databases">
        <title>Draft genome sequence of filamentous cyanobacterium Calothrix elsteri CCALA 953.</title>
        <authorList>
            <person name="Gagunashvili A.N."/>
            <person name="Elster J."/>
            <person name="Andresson O.S."/>
        </authorList>
    </citation>
    <scope>NUCLEOTIDE SEQUENCE [LARGE SCALE GENOMIC DNA]</scope>
    <source>
        <strain evidence="2 3">CCALA 953</strain>
    </source>
</reference>
<protein>
    <submittedName>
        <fullName evidence="2">Glycerol acyltransferase</fullName>
    </submittedName>
</protein>
<dbReference type="SUPFAM" id="SSF69593">
    <property type="entry name" value="Glycerol-3-phosphate (1)-acyltransferase"/>
    <property type="match status" value="1"/>
</dbReference>
<dbReference type="GO" id="GO:0016746">
    <property type="term" value="F:acyltransferase activity"/>
    <property type="evidence" value="ECO:0007669"/>
    <property type="project" value="UniProtKB-KW"/>
</dbReference>
<evidence type="ECO:0000313" key="3">
    <source>
        <dbReference type="Proteomes" id="UP000218238"/>
    </source>
</evidence>
<accession>A0A2A2TRE5</accession>